<dbReference type="Proteomes" id="UP000634136">
    <property type="component" value="Unassembled WGS sequence"/>
</dbReference>
<reference evidence="2" key="1">
    <citation type="submission" date="2020-09" db="EMBL/GenBank/DDBJ databases">
        <title>Genome-Enabled Discovery of Anthraquinone Biosynthesis in Senna tora.</title>
        <authorList>
            <person name="Kang S.-H."/>
            <person name="Pandey R.P."/>
            <person name="Lee C.-M."/>
            <person name="Sim J.-S."/>
            <person name="Jeong J.-T."/>
            <person name="Choi B.-S."/>
            <person name="Jung M."/>
            <person name="Ginzburg D."/>
            <person name="Zhao K."/>
            <person name="Won S.Y."/>
            <person name="Oh T.-J."/>
            <person name="Yu Y."/>
            <person name="Kim N.-H."/>
            <person name="Lee O.R."/>
            <person name="Lee T.-H."/>
            <person name="Bashyal P."/>
            <person name="Kim T.-S."/>
            <person name="Lee W.-H."/>
            <person name="Kawkins C."/>
            <person name="Kim C.-K."/>
            <person name="Kim J.S."/>
            <person name="Ahn B.O."/>
            <person name="Rhee S.Y."/>
            <person name="Sohng J.K."/>
        </authorList>
    </citation>
    <scope>NUCLEOTIDE SEQUENCE</scope>
    <source>
        <tissue evidence="2">Leaf</tissue>
    </source>
</reference>
<evidence type="ECO:0000256" key="1">
    <source>
        <dbReference type="SAM" id="SignalP"/>
    </source>
</evidence>
<name>A0A834SU09_9FABA</name>
<dbReference type="AlphaFoldDB" id="A0A834SU09"/>
<accession>A0A834SU09</accession>
<evidence type="ECO:0000313" key="2">
    <source>
        <dbReference type="EMBL" id="KAF7807692.1"/>
    </source>
</evidence>
<feature type="chain" id="PRO_5032867137" description="Secreted protein" evidence="1">
    <location>
        <begin position="20"/>
        <end position="69"/>
    </location>
</feature>
<keyword evidence="3" id="KW-1185">Reference proteome</keyword>
<sequence>MPSALIILALSVVPHMSTNLTFLPPPPNCQEAIIPSLPTQCIAIHPSKPSPYVSNRVVHHTKSARLEDI</sequence>
<comment type="caution">
    <text evidence="2">The sequence shown here is derived from an EMBL/GenBank/DDBJ whole genome shotgun (WGS) entry which is preliminary data.</text>
</comment>
<dbReference type="EMBL" id="JAAIUW010000012">
    <property type="protein sequence ID" value="KAF7807692.1"/>
    <property type="molecule type" value="Genomic_DNA"/>
</dbReference>
<proteinExistence type="predicted"/>
<keyword evidence="1" id="KW-0732">Signal</keyword>
<evidence type="ECO:0008006" key="4">
    <source>
        <dbReference type="Google" id="ProtNLM"/>
    </source>
</evidence>
<evidence type="ECO:0000313" key="3">
    <source>
        <dbReference type="Proteomes" id="UP000634136"/>
    </source>
</evidence>
<protein>
    <recommendedName>
        <fullName evidence="4">Secreted protein</fullName>
    </recommendedName>
</protein>
<gene>
    <name evidence="2" type="ORF">G2W53_039853</name>
</gene>
<organism evidence="2 3">
    <name type="scientific">Senna tora</name>
    <dbReference type="NCBI Taxonomy" id="362788"/>
    <lineage>
        <taxon>Eukaryota</taxon>
        <taxon>Viridiplantae</taxon>
        <taxon>Streptophyta</taxon>
        <taxon>Embryophyta</taxon>
        <taxon>Tracheophyta</taxon>
        <taxon>Spermatophyta</taxon>
        <taxon>Magnoliopsida</taxon>
        <taxon>eudicotyledons</taxon>
        <taxon>Gunneridae</taxon>
        <taxon>Pentapetalae</taxon>
        <taxon>rosids</taxon>
        <taxon>fabids</taxon>
        <taxon>Fabales</taxon>
        <taxon>Fabaceae</taxon>
        <taxon>Caesalpinioideae</taxon>
        <taxon>Cassia clade</taxon>
        <taxon>Senna</taxon>
    </lineage>
</organism>
<feature type="signal peptide" evidence="1">
    <location>
        <begin position="1"/>
        <end position="19"/>
    </location>
</feature>